<evidence type="ECO:0000313" key="4">
    <source>
        <dbReference type="EMBL" id="KAL3511850.1"/>
    </source>
</evidence>
<dbReference type="EMBL" id="JBJUIK010000011">
    <property type="protein sequence ID" value="KAL3511850.1"/>
    <property type="molecule type" value="Genomic_DNA"/>
</dbReference>
<dbReference type="PROSITE" id="PS50082">
    <property type="entry name" value="WD_REPEATS_2"/>
    <property type="match status" value="1"/>
</dbReference>
<comment type="caution">
    <text evidence="4">The sequence shown here is derived from an EMBL/GenBank/DDBJ whole genome shotgun (WGS) entry which is preliminary data.</text>
</comment>
<sequence>MMGNYDILEDYVHAFKKFGSHPNFDKILEGIKKQKYMEAVLSRDKEKSVHILNNEWKPSIDEMNLLVLEITHFESRDVNKARKEFCQRLKEWILDNPVINQKLKFPKLRQSGLLGLWTHVRQKAYESQQSVQPPADVSGVKRARTSDSPESSKQLMDISTVLRLSEQTGGVQNMEKPKIFKVTEMNEASQLLCLKIHNGDWDTKIIRLVYANSGRSILSLADNAVQRLWKWSKTGANLTGEATPTVPPQFWKPWTGELMINDISESNAGEVFSCLALSENSSHAVSTSGGNISLFNMITFQKLTTFKLASSAATCIAFHPGTNDVLAIGMNDSSIRIYNILNDEESHNLKFHQKRVTGLAFSNNLRILVSLGADAQICVWTMDGWEKKDKTMLQVPYGSAPNPFAQAHVQFHQDQTRILVIHKTLIAVYEVPKLYCIRQCPQQSGSAITDATYSCNGHLIYASYEDGSICVLSAATLNLRCRINPTTYLPPNPSLRAHPTVIAAHPLDGNQFAVGLSDGGIHVFEPLESQGVWDASPEDSFGVS</sequence>
<gene>
    <name evidence="4" type="ORF">ACH5RR_024567</name>
</gene>
<dbReference type="AlphaFoldDB" id="A0ABD2YX25"/>
<dbReference type="InterPro" id="IPR015943">
    <property type="entry name" value="WD40/YVTN_repeat-like_dom_sf"/>
</dbReference>
<dbReference type="InterPro" id="IPR036322">
    <property type="entry name" value="WD40_repeat_dom_sf"/>
</dbReference>
<evidence type="ECO:0000313" key="5">
    <source>
        <dbReference type="Proteomes" id="UP001630127"/>
    </source>
</evidence>
<dbReference type="InterPro" id="IPR001680">
    <property type="entry name" value="WD40_rpt"/>
</dbReference>
<name>A0ABD2YX25_9GENT</name>
<organism evidence="4 5">
    <name type="scientific">Cinchona calisaya</name>
    <dbReference type="NCBI Taxonomy" id="153742"/>
    <lineage>
        <taxon>Eukaryota</taxon>
        <taxon>Viridiplantae</taxon>
        <taxon>Streptophyta</taxon>
        <taxon>Embryophyta</taxon>
        <taxon>Tracheophyta</taxon>
        <taxon>Spermatophyta</taxon>
        <taxon>Magnoliopsida</taxon>
        <taxon>eudicotyledons</taxon>
        <taxon>Gunneridae</taxon>
        <taxon>Pentapetalae</taxon>
        <taxon>asterids</taxon>
        <taxon>lamiids</taxon>
        <taxon>Gentianales</taxon>
        <taxon>Rubiaceae</taxon>
        <taxon>Cinchonoideae</taxon>
        <taxon>Cinchoneae</taxon>
        <taxon>Cinchona</taxon>
    </lineage>
</organism>
<dbReference type="Proteomes" id="UP001630127">
    <property type="component" value="Unassembled WGS sequence"/>
</dbReference>
<dbReference type="Gene3D" id="2.130.10.10">
    <property type="entry name" value="YVTN repeat-like/Quinoprotein amine dehydrogenase"/>
    <property type="match status" value="2"/>
</dbReference>
<dbReference type="PANTHER" id="PTHR44083">
    <property type="entry name" value="TOPLESS-RELATED PROTEIN 1-RELATED"/>
    <property type="match status" value="1"/>
</dbReference>
<reference evidence="4 5" key="1">
    <citation type="submission" date="2024-11" db="EMBL/GenBank/DDBJ databases">
        <title>A near-complete genome assembly of Cinchona calisaya.</title>
        <authorList>
            <person name="Lian D.C."/>
            <person name="Zhao X.W."/>
            <person name="Wei L."/>
        </authorList>
    </citation>
    <scope>NUCLEOTIDE SEQUENCE [LARGE SCALE GENOMIC DNA]</scope>
    <source>
        <tissue evidence="4">Nenye</tissue>
    </source>
</reference>
<feature type="region of interest" description="Disordered" evidence="2">
    <location>
        <begin position="127"/>
        <end position="152"/>
    </location>
</feature>
<accession>A0ABD2YX25</accession>
<dbReference type="Pfam" id="PF00400">
    <property type="entry name" value="WD40"/>
    <property type="match status" value="2"/>
</dbReference>
<evidence type="ECO:0000259" key="3">
    <source>
        <dbReference type="Pfam" id="PF21889"/>
    </source>
</evidence>
<dbReference type="SUPFAM" id="SSF50978">
    <property type="entry name" value="WD40 repeat-like"/>
    <property type="match status" value="1"/>
</dbReference>
<dbReference type="InterPro" id="IPR054080">
    <property type="entry name" value="TPR1-like_2nd"/>
</dbReference>
<dbReference type="InterPro" id="IPR027728">
    <property type="entry name" value="Topless_fam"/>
</dbReference>
<keyword evidence="1" id="KW-0853">WD repeat</keyword>
<dbReference type="PROSITE" id="PS50294">
    <property type="entry name" value="WD_REPEATS_REGION"/>
    <property type="match status" value="1"/>
</dbReference>
<dbReference type="PANTHER" id="PTHR44083:SF48">
    <property type="entry name" value="TOPLESS-RELATED PROTEIN 4"/>
    <property type="match status" value="1"/>
</dbReference>
<protein>
    <recommendedName>
        <fullName evidence="3">TPR1-like CTLH-containing domain-containing protein</fullName>
    </recommendedName>
</protein>
<evidence type="ECO:0000256" key="2">
    <source>
        <dbReference type="SAM" id="MobiDB-lite"/>
    </source>
</evidence>
<keyword evidence="5" id="KW-1185">Reference proteome</keyword>
<evidence type="ECO:0000256" key="1">
    <source>
        <dbReference type="PROSITE-ProRule" id="PRU00221"/>
    </source>
</evidence>
<dbReference type="Pfam" id="PF21889">
    <property type="entry name" value="TPR1-like_2nd"/>
    <property type="match status" value="1"/>
</dbReference>
<dbReference type="SMART" id="SM00320">
    <property type="entry name" value="WD40"/>
    <property type="match status" value="4"/>
</dbReference>
<feature type="repeat" description="WD" evidence="1">
    <location>
        <begin position="349"/>
        <end position="383"/>
    </location>
</feature>
<proteinExistence type="predicted"/>
<feature type="domain" description="TPR1-like CTLH-containing" evidence="3">
    <location>
        <begin position="1"/>
        <end position="103"/>
    </location>
</feature>